<reference evidence="4 5" key="1">
    <citation type="submission" date="2017-09" db="EMBL/GenBank/DDBJ databases">
        <title>Depth-based differentiation of microbial function through sediment-hosted aquifers and enrichment of novel symbionts in the deep terrestrial subsurface.</title>
        <authorList>
            <person name="Probst A.J."/>
            <person name="Ladd B."/>
            <person name="Jarett J.K."/>
            <person name="Geller-Mcgrath D.E."/>
            <person name="Sieber C.M."/>
            <person name="Emerson J.B."/>
            <person name="Anantharaman K."/>
            <person name="Thomas B.C."/>
            <person name="Malmstrom R."/>
            <person name="Stieglmeier M."/>
            <person name="Klingl A."/>
            <person name="Woyke T."/>
            <person name="Ryan C.M."/>
            <person name="Banfield J.F."/>
        </authorList>
    </citation>
    <scope>NUCLEOTIDE SEQUENCE [LARGE SCALE GENOMIC DNA]</scope>
    <source>
        <strain evidence="4">CG23_combo_of_CG06-09_8_20_14_all_40_14</strain>
    </source>
</reference>
<feature type="transmembrane region" description="Helical" evidence="2">
    <location>
        <begin position="46"/>
        <end position="67"/>
    </location>
</feature>
<evidence type="ECO:0000313" key="4">
    <source>
        <dbReference type="EMBL" id="PIP04793.1"/>
    </source>
</evidence>
<evidence type="ECO:0000256" key="2">
    <source>
        <dbReference type="SAM" id="Phobius"/>
    </source>
</evidence>
<dbReference type="Pfam" id="PF18917">
    <property type="entry name" value="LiaI-LiaF-like_TM1"/>
    <property type="match status" value="1"/>
</dbReference>
<dbReference type="EMBL" id="PCQY01000007">
    <property type="protein sequence ID" value="PIP04793.1"/>
    <property type="molecule type" value="Genomic_DNA"/>
</dbReference>
<accession>A0A2G9XE78</accession>
<keyword evidence="2" id="KW-0812">Transmembrane</keyword>
<keyword evidence="2" id="KW-1133">Transmembrane helix</keyword>
<sequence length="179" mass="20129">MENINPQNPETKKPDSPGFEKKPEPEKSVVKEIHHHHYGRKGPGRFFFGLFVIIVGLMFLGRAAGWLPQDIHINWSWVWPLVIIFIGLSILSCRGWFSWISGSIITILVLLLVAWMIFGNLGDKNLINQEVGFDKSANVTRAVVNLKTGATKLNIKGDSSKLLTGNFGSYNLDLKQQEE</sequence>
<gene>
    <name evidence="4" type="ORF">COX53_00515</name>
</gene>
<evidence type="ECO:0000259" key="3">
    <source>
        <dbReference type="Pfam" id="PF18917"/>
    </source>
</evidence>
<dbReference type="Proteomes" id="UP000231388">
    <property type="component" value="Unassembled WGS sequence"/>
</dbReference>
<feature type="transmembrane region" description="Helical" evidence="2">
    <location>
        <begin position="73"/>
        <end position="91"/>
    </location>
</feature>
<comment type="caution">
    <text evidence="4">The sequence shown here is derived from an EMBL/GenBank/DDBJ whole genome shotgun (WGS) entry which is preliminary data.</text>
</comment>
<feature type="compositionally biased region" description="Basic and acidic residues" evidence="1">
    <location>
        <begin position="10"/>
        <end position="23"/>
    </location>
</feature>
<feature type="region of interest" description="Disordered" evidence="1">
    <location>
        <begin position="1"/>
        <end position="23"/>
    </location>
</feature>
<protein>
    <recommendedName>
        <fullName evidence="3">LiaI-LiaF-like transmembrane region domain-containing protein</fullName>
    </recommendedName>
</protein>
<keyword evidence="2" id="KW-0472">Membrane</keyword>
<dbReference type="InterPro" id="IPR043726">
    <property type="entry name" value="LiaI-LiaF-like_TM1"/>
</dbReference>
<feature type="domain" description="LiaI-LiaF-like transmembrane region" evidence="3">
    <location>
        <begin position="46"/>
        <end position="91"/>
    </location>
</feature>
<feature type="transmembrane region" description="Helical" evidence="2">
    <location>
        <begin position="96"/>
        <end position="118"/>
    </location>
</feature>
<organism evidence="4 5">
    <name type="scientific">candidate division WWE3 bacterium CG23_combo_of_CG06-09_8_20_14_all_40_14</name>
    <dbReference type="NCBI Taxonomy" id="1975095"/>
    <lineage>
        <taxon>Bacteria</taxon>
        <taxon>Katanobacteria</taxon>
    </lineage>
</organism>
<name>A0A2G9XE78_UNCKA</name>
<proteinExistence type="predicted"/>
<feature type="non-terminal residue" evidence="4">
    <location>
        <position position="179"/>
    </location>
</feature>
<evidence type="ECO:0000256" key="1">
    <source>
        <dbReference type="SAM" id="MobiDB-lite"/>
    </source>
</evidence>
<dbReference type="AlphaFoldDB" id="A0A2G9XE78"/>
<evidence type="ECO:0000313" key="5">
    <source>
        <dbReference type="Proteomes" id="UP000231388"/>
    </source>
</evidence>